<gene>
    <name evidence="5" type="ORF">SAMN02927921_00045</name>
</gene>
<dbReference type="Pfam" id="PF14323">
    <property type="entry name" value="GxGYxYP_C"/>
    <property type="match status" value="1"/>
</dbReference>
<feature type="domain" description="GxGYxYP putative glycoside hydrolase third N-terminal" evidence="4">
    <location>
        <begin position="328"/>
        <end position="415"/>
    </location>
</feature>
<dbReference type="Proteomes" id="UP000182248">
    <property type="component" value="Unassembled WGS sequence"/>
</dbReference>
<organism evidence="5 6">
    <name type="scientific">Sinomicrobium oceani</name>
    <dbReference type="NCBI Taxonomy" id="1150368"/>
    <lineage>
        <taxon>Bacteria</taxon>
        <taxon>Pseudomonadati</taxon>
        <taxon>Bacteroidota</taxon>
        <taxon>Flavobacteriia</taxon>
        <taxon>Flavobacteriales</taxon>
        <taxon>Flavobacteriaceae</taxon>
        <taxon>Sinomicrobium</taxon>
    </lineage>
</organism>
<name>A0A1K1LLE3_9FLAO</name>
<dbReference type="Gene3D" id="3.20.20.490">
    <property type="entry name" value="GxGYxYP glycoside hydrolase, C-terminal domain"/>
    <property type="match status" value="1"/>
</dbReference>
<dbReference type="RefSeq" id="WP_072315293.1">
    <property type="nucleotide sequence ID" value="NZ_FPJE01000001.1"/>
</dbReference>
<dbReference type="EMBL" id="FPJE01000001">
    <property type="protein sequence ID" value="SFW11667.1"/>
    <property type="molecule type" value="Genomic_DNA"/>
</dbReference>
<dbReference type="Pfam" id="PF20958">
    <property type="entry name" value="GxGYxYP_N_3rd"/>
    <property type="match status" value="1"/>
</dbReference>
<evidence type="ECO:0000256" key="1">
    <source>
        <dbReference type="SAM" id="SignalP"/>
    </source>
</evidence>
<dbReference type="OrthoDB" id="3799094at2"/>
<dbReference type="Pfam" id="PF20957">
    <property type="entry name" value="GxGYxYP_N_2nd"/>
    <property type="match status" value="1"/>
</dbReference>
<evidence type="ECO:0000313" key="5">
    <source>
        <dbReference type="EMBL" id="SFW11667.1"/>
    </source>
</evidence>
<feature type="signal peptide" evidence="1">
    <location>
        <begin position="1"/>
        <end position="26"/>
    </location>
</feature>
<dbReference type="InterPro" id="IPR038410">
    <property type="entry name" value="GxGYxYP_C_sf"/>
</dbReference>
<feature type="domain" description="GxGYxYP putative glycoside hydrolase second N-terminal" evidence="3">
    <location>
        <begin position="253"/>
        <end position="325"/>
    </location>
</feature>
<feature type="domain" description="GxGYxYP putative glycoside hydrolase C-terminal" evidence="2">
    <location>
        <begin position="433"/>
        <end position="655"/>
    </location>
</feature>
<proteinExistence type="predicted"/>
<dbReference type="InterPro" id="IPR025832">
    <property type="entry name" value="GxGYxYP_C"/>
</dbReference>
<dbReference type="PANTHER" id="PTHR37321:SF1">
    <property type="entry name" value="EXPORTED PROTEIN"/>
    <property type="match status" value="1"/>
</dbReference>
<keyword evidence="1" id="KW-0732">Signal</keyword>
<feature type="chain" id="PRO_5013267202" evidence="1">
    <location>
        <begin position="27"/>
        <end position="676"/>
    </location>
</feature>
<reference evidence="5 6" key="1">
    <citation type="submission" date="2016-11" db="EMBL/GenBank/DDBJ databases">
        <authorList>
            <person name="Jaros S."/>
            <person name="Januszkiewicz K."/>
            <person name="Wedrychowicz H."/>
        </authorList>
    </citation>
    <scope>NUCLEOTIDE SEQUENCE [LARGE SCALE GENOMIC DNA]</scope>
    <source>
        <strain evidence="5 6">CGMCC 1.12145</strain>
    </source>
</reference>
<evidence type="ECO:0000259" key="3">
    <source>
        <dbReference type="Pfam" id="PF20957"/>
    </source>
</evidence>
<keyword evidence="6" id="KW-1185">Reference proteome</keyword>
<dbReference type="PANTHER" id="PTHR37321">
    <property type="entry name" value="EXPORTED PROTEIN-RELATED"/>
    <property type="match status" value="1"/>
</dbReference>
<evidence type="ECO:0000259" key="4">
    <source>
        <dbReference type="Pfam" id="PF20958"/>
    </source>
</evidence>
<dbReference type="AlphaFoldDB" id="A0A1K1LLE3"/>
<evidence type="ECO:0000259" key="2">
    <source>
        <dbReference type="Pfam" id="PF14323"/>
    </source>
</evidence>
<protein>
    <submittedName>
        <fullName evidence="5">GxGYxY sequence motif-containing protein</fullName>
    </submittedName>
</protein>
<accession>A0A1K1LLE3</accession>
<dbReference type="InterPro" id="IPR048310">
    <property type="entry name" value="GxGYxYP_N_2nd"/>
</dbReference>
<dbReference type="InterPro" id="IPR048309">
    <property type="entry name" value="GxGYxYP_N_3rd"/>
</dbReference>
<evidence type="ECO:0000313" key="6">
    <source>
        <dbReference type="Proteomes" id="UP000182248"/>
    </source>
</evidence>
<dbReference type="STRING" id="1150368.SAMN02927921_00045"/>
<sequence length="676" mass="74864">MNLPIQPHPCRLLFLLAFVFALPATAQVTWPSGQLLPSFPASAQTQDLIILRETSSRWQGEGPELSHNTGRPETDGWLCQTGIDEANRHMIFGPYDTSLPAGPNVAEFRMKVDNNTANDDPIVEIDVRNATTGQVLASQVITRTQFPVAGNYTNFTLPFTIPADNQSVELRVYWYGTSYTKVDWVGVQQNSSSAEMYLFASLKGIINTTQPRIFSYEGDAFAEGQYTWLQSLGLSWNEPADKWDLITKYRNEISGLIVYDPEQIHTVNLATMMAGDQAALITSPLLLSRLTSAPYNFPVLQDLRGSYSSKLQVYQDIFDNYWPGLDKRLLIGLNPDIHKAALREYATALGTAVIWLDPEIAGESELLNSFLSSMPDGANYMGWWPEEAPGVERASTYGIATIASDWATNLTVHSGTSRTVNIKPAPPKPTLQNKLYVAFIISDGDNLQYVEHLMRKIWGNSDRGSVPIGWTLSPAMLDAMPGALNYYYSSATDNDNLISGPSGYGYTYPNSWPSQNLLNQFVIKTEDYNQRAGFRVITIWNTITGGIDQNVGQTFASLAPSLLGLTAQNTGGGLTVYDNDLPGMALSCNYCTNEQAMKDHIASAASGWGGNEPRFIIIQAQPWNNVTPTSFKNVAESLNEDYIIVRPDHIFQLIREANNLPASQNKDGHTHRNKRL</sequence>